<accession>A0A178DB94</accession>
<dbReference type="AlphaFoldDB" id="A0A178DB94"/>
<gene>
    <name evidence="2" type="ORF">AYO20_01400</name>
</gene>
<keyword evidence="1" id="KW-0472">Membrane</keyword>
<evidence type="ECO:0000313" key="2">
    <source>
        <dbReference type="EMBL" id="OAL39530.1"/>
    </source>
</evidence>
<dbReference type="OrthoDB" id="3501153at2759"/>
<name>A0A178DB94_9EURO</name>
<keyword evidence="3" id="KW-1185">Reference proteome</keyword>
<keyword evidence="1" id="KW-0812">Transmembrane</keyword>
<comment type="caution">
    <text evidence="2">The sequence shown here is derived from an EMBL/GenBank/DDBJ whole genome shotgun (WGS) entry which is preliminary data.</text>
</comment>
<evidence type="ECO:0000313" key="3">
    <source>
        <dbReference type="Proteomes" id="UP000185904"/>
    </source>
</evidence>
<dbReference type="Proteomes" id="UP000185904">
    <property type="component" value="Unassembled WGS sequence"/>
</dbReference>
<dbReference type="PANTHER" id="PTHR35896:SF3">
    <property type="entry name" value="MAJOR FACILITATOR SUPERFAMILY TRANSPORTER"/>
    <property type="match status" value="1"/>
</dbReference>
<proteinExistence type="predicted"/>
<dbReference type="PANTHER" id="PTHR35896">
    <property type="entry name" value="IG-LIKE DOMAIN-CONTAINING PROTEIN"/>
    <property type="match status" value="1"/>
</dbReference>
<sequence>MEPDKPSKWHHAIVVLAVLSIGMVSLLGTVSWRTSGGWSGDSIIPSCGDSVLEAESRGCHYDVMMGAWLPEECFDREFSESLSPLEDGRWFWDPNLTKPMSKDELAGGEYVSAFSHPEFHLRHCTYMFMKLVRAYEKGWKMVDGDSMELKHREHCAKLLRDPYGFDTGHPGLVAYSRVDVSFMRCARVGR</sequence>
<dbReference type="GeneID" id="34584824"/>
<reference evidence="2 3" key="1">
    <citation type="submission" date="2016-03" db="EMBL/GenBank/DDBJ databases">
        <title>The draft genome sequence of Fonsecaea nubica causative agent of cutaneous subcutaneous infection in human host.</title>
        <authorList>
            <person name="Costa F."/>
            <person name="Sybren D.H."/>
            <person name="Raittz R.T."/>
            <person name="Weiss V.A."/>
            <person name="Leao A.C."/>
            <person name="Gomes R."/>
            <person name="De Souza E.M."/>
            <person name="Pedrosa F.O."/>
            <person name="Steffens M.B."/>
            <person name="Bombassaro A."/>
            <person name="Tadra-Sfeir M.Z."/>
            <person name="Moreno L.F."/>
            <person name="Najafzadeh M.J."/>
            <person name="Felipe M.S."/>
            <person name="Teixeira M."/>
            <person name="Sun J."/>
            <person name="Xi L."/>
            <person name="Castro M.A."/>
            <person name="Vicente V.A."/>
        </authorList>
    </citation>
    <scope>NUCLEOTIDE SEQUENCE [LARGE SCALE GENOMIC DNA]</scope>
    <source>
        <strain evidence="2 3">CBS 269.64</strain>
    </source>
</reference>
<dbReference type="EMBL" id="LVCJ01000005">
    <property type="protein sequence ID" value="OAL39530.1"/>
    <property type="molecule type" value="Genomic_DNA"/>
</dbReference>
<dbReference type="RefSeq" id="XP_022504542.1">
    <property type="nucleotide sequence ID" value="XM_022639706.1"/>
</dbReference>
<protein>
    <submittedName>
        <fullName evidence="2">Uncharacterized protein</fullName>
    </submittedName>
</protein>
<keyword evidence="1" id="KW-1133">Transmembrane helix</keyword>
<organism evidence="2 3">
    <name type="scientific">Fonsecaea nubica</name>
    <dbReference type="NCBI Taxonomy" id="856822"/>
    <lineage>
        <taxon>Eukaryota</taxon>
        <taxon>Fungi</taxon>
        <taxon>Dikarya</taxon>
        <taxon>Ascomycota</taxon>
        <taxon>Pezizomycotina</taxon>
        <taxon>Eurotiomycetes</taxon>
        <taxon>Chaetothyriomycetidae</taxon>
        <taxon>Chaetothyriales</taxon>
        <taxon>Herpotrichiellaceae</taxon>
        <taxon>Fonsecaea</taxon>
    </lineage>
</organism>
<dbReference type="InterPro" id="IPR053008">
    <property type="entry name" value="Phomopsin_biosynth_assoc"/>
</dbReference>
<feature type="transmembrane region" description="Helical" evidence="1">
    <location>
        <begin position="12"/>
        <end position="32"/>
    </location>
</feature>
<evidence type="ECO:0000256" key="1">
    <source>
        <dbReference type="SAM" id="Phobius"/>
    </source>
</evidence>